<evidence type="ECO:0008006" key="3">
    <source>
        <dbReference type="Google" id="ProtNLM"/>
    </source>
</evidence>
<dbReference type="NCBIfam" id="TIGR04042">
    <property type="entry name" value="MSMEG_0570_fam"/>
    <property type="match status" value="1"/>
</dbReference>
<reference evidence="2" key="1">
    <citation type="journal article" date="2019" name="Int. J. Syst. Evol. Microbiol.">
        <title>The Global Catalogue of Microorganisms (GCM) 10K type strain sequencing project: providing services to taxonomists for standard genome sequencing and annotation.</title>
        <authorList>
            <consortium name="The Broad Institute Genomics Platform"/>
            <consortium name="The Broad Institute Genome Sequencing Center for Infectious Disease"/>
            <person name="Wu L."/>
            <person name="Ma J."/>
        </authorList>
    </citation>
    <scope>NUCLEOTIDE SEQUENCE [LARGE SCALE GENOMIC DNA]</scope>
    <source>
        <strain evidence="2">NBRC 105857</strain>
    </source>
</reference>
<accession>A0ABQ5YSK1</accession>
<evidence type="ECO:0000313" key="1">
    <source>
        <dbReference type="EMBL" id="GLR27473.1"/>
    </source>
</evidence>
<evidence type="ECO:0000313" key="2">
    <source>
        <dbReference type="Proteomes" id="UP001156664"/>
    </source>
</evidence>
<dbReference type="Proteomes" id="UP001156664">
    <property type="component" value="Unassembled WGS sequence"/>
</dbReference>
<comment type="caution">
    <text evidence="1">The sequence shown here is derived from an EMBL/GenBank/DDBJ whole genome shotgun (WGS) entry which is preliminary data.</text>
</comment>
<name>A0ABQ5YSK1_9BURK</name>
<gene>
    <name evidence="1" type="ORF">GCM10007875_25640</name>
</gene>
<proteinExistence type="predicted"/>
<dbReference type="EMBL" id="BSOJ01000032">
    <property type="protein sequence ID" value="GLR27473.1"/>
    <property type="molecule type" value="Genomic_DNA"/>
</dbReference>
<dbReference type="InterPro" id="IPR023846">
    <property type="entry name" value="CHP04042_MSMEG0570"/>
</dbReference>
<dbReference type="RefSeq" id="WP_284282280.1">
    <property type="nucleotide sequence ID" value="NZ_BSOJ01000032.1"/>
</dbReference>
<keyword evidence="2" id="KW-1185">Reference proteome</keyword>
<protein>
    <recommendedName>
        <fullName evidence="3">MSMEG_0570 family nitrogen starvation response protein</fullName>
    </recommendedName>
</protein>
<organism evidence="1 2">
    <name type="scientific">Limnobacter litoralis</name>
    <dbReference type="NCBI Taxonomy" id="481366"/>
    <lineage>
        <taxon>Bacteria</taxon>
        <taxon>Pseudomonadati</taxon>
        <taxon>Pseudomonadota</taxon>
        <taxon>Betaproteobacteria</taxon>
        <taxon>Burkholderiales</taxon>
        <taxon>Burkholderiaceae</taxon>
        <taxon>Limnobacter</taxon>
    </lineage>
</organism>
<sequence>MPMTQFDLQWPDGSVMKCHSPSTIIRDYLVVGKEYTLADFLECAEKGLGHASERVREKYGFACSMAADQWDLIRIQSDRYQAVPAAKVQILRIK</sequence>